<keyword evidence="2" id="KW-1185">Reference proteome</keyword>
<name>A0A1H5ZPM2_9BACT</name>
<dbReference type="Proteomes" id="UP000236728">
    <property type="component" value="Unassembled WGS sequence"/>
</dbReference>
<dbReference type="RefSeq" id="WP_103933625.1">
    <property type="nucleotide sequence ID" value="NZ_FNVA01000004.1"/>
</dbReference>
<dbReference type="AlphaFoldDB" id="A0A1H5ZPM2"/>
<organism evidence="1 2">
    <name type="scientific">Bryocella elongata</name>
    <dbReference type="NCBI Taxonomy" id="863522"/>
    <lineage>
        <taxon>Bacteria</taxon>
        <taxon>Pseudomonadati</taxon>
        <taxon>Acidobacteriota</taxon>
        <taxon>Terriglobia</taxon>
        <taxon>Terriglobales</taxon>
        <taxon>Acidobacteriaceae</taxon>
        <taxon>Bryocella</taxon>
    </lineage>
</organism>
<evidence type="ECO:0000313" key="2">
    <source>
        <dbReference type="Proteomes" id="UP000236728"/>
    </source>
</evidence>
<dbReference type="Pfam" id="PF05973">
    <property type="entry name" value="Gp49"/>
    <property type="match status" value="1"/>
</dbReference>
<dbReference type="EMBL" id="FNVA01000004">
    <property type="protein sequence ID" value="SEG37617.1"/>
    <property type="molecule type" value="Genomic_DNA"/>
</dbReference>
<dbReference type="OrthoDB" id="573082at2"/>
<gene>
    <name evidence="1" type="ORF">SAMN05421819_2763</name>
</gene>
<evidence type="ECO:0000313" key="1">
    <source>
        <dbReference type="EMBL" id="SEG37617.1"/>
    </source>
</evidence>
<accession>A0A1H5ZPM2</accession>
<reference evidence="1 2" key="1">
    <citation type="submission" date="2016-10" db="EMBL/GenBank/DDBJ databases">
        <authorList>
            <person name="de Groot N.N."/>
        </authorList>
    </citation>
    <scope>NUCLEOTIDE SEQUENCE [LARGE SCALE GENOMIC DNA]</scope>
    <source>
        <strain evidence="1 2">DSM 22489</strain>
    </source>
</reference>
<protein>
    <submittedName>
        <fullName evidence="1">Phage-related protein</fullName>
    </submittedName>
</protein>
<sequence length="127" mass="14486">MAHAELERVPVVFFRNDAGGEPVRDWLKALVPVEDRKQIGDDIRTLQFGWPIGMPLCRPLGQGLFEVRSTLASHRIARVLFYFDRHSRIVLLHAFIKKSQKTPPGELAIARRNQKLHASSLAPKEPR</sequence>
<proteinExistence type="predicted"/>
<dbReference type="InterPro" id="IPR009241">
    <property type="entry name" value="HigB-like"/>
</dbReference>